<comment type="caution">
    <text evidence="11">The sequence shown here is derived from an EMBL/GenBank/DDBJ whole genome shotgun (WGS) entry which is preliminary data.</text>
</comment>
<keyword evidence="7 9" id="KW-0012">Acyltransferase</keyword>
<reference evidence="12" key="1">
    <citation type="journal article" date="2019" name="Int. J. Syst. Evol. Microbiol.">
        <title>The Global Catalogue of Microorganisms (GCM) 10K type strain sequencing project: providing services to taxonomists for standard genome sequencing and annotation.</title>
        <authorList>
            <consortium name="The Broad Institute Genomics Platform"/>
            <consortium name="The Broad Institute Genome Sequencing Center for Infectious Disease"/>
            <person name="Wu L."/>
            <person name="Ma J."/>
        </authorList>
    </citation>
    <scope>NUCLEOTIDE SEQUENCE [LARGE SCALE GENOMIC DNA]</scope>
    <source>
        <strain evidence="12">JCM 17986</strain>
    </source>
</reference>
<protein>
    <recommendedName>
        <fullName evidence="5 9">L-2,4-diaminobutyric acid acetyltransferase</fullName>
        <shortName evidence="9">DABA acetyltransferase</shortName>
        <ecNumber evidence="4 9">2.3.1.178</ecNumber>
    </recommendedName>
</protein>
<dbReference type="EC" id="2.3.1.178" evidence="4 9"/>
<evidence type="ECO:0000256" key="2">
    <source>
        <dbReference type="ARBA" id="ARBA00004978"/>
    </source>
</evidence>
<dbReference type="CDD" id="cd04301">
    <property type="entry name" value="NAT_SF"/>
    <property type="match status" value="1"/>
</dbReference>
<evidence type="ECO:0000256" key="4">
    <source>
        <dbReference type="ARBA" id="ARBA00012355"/>
    </source>
</evidence>
<comment type="function">
    <text evidence="1 9">Catalyzes the acetylation of L-2,4-diaminobutyrate (DABA) to gamma-N-acetyl-alpha,gamma-diaminobutyric acid (ADABA) with acetyl coenzyme A.</text>
</comment>
<evidence type="ECO:0000256" key="1">
    <source>
        <dbReference type="ARBA" id="ARBA00003741"/>
    </source>
</evidence>
<dbReference type="Pfam" id="PF00583">
    <property type="entry name" value="Acetyltransf_1"/>
    <property type="match status" value="1"/>
</dbReference>
<dbReference type="Gene3D" id="3.40.630.30">
    <property type="match status" value="1"/>
</dbReference>
<feature type="domain" description="N-acetyltransferase" evidence="10">
    <location>
        <begin position="8"/>
        <end position="151"/>
    </location>
</feature>
<dbReference type="Proteomes" id="UP001500466">
    <property type="component" value="Unassembled WGS sequence"/>
</dbReference>
<organism evidence="11 12">
    <name type="scientific">Yinghuangia aomiensis</name>
    <dbReference type="NCBI Taxonomy" id="676205"/>
    <lineage>
        <taxon>Bacteria</taxon>
        <taxon>Bacillati</taxon>
        <taxon>Actinomycetota</taxon>
        <taxon>Actinomycetes</taxon>
        <taxon>Kitasatosporales</taxon>
        <taxon>Streptomycetaceae</taxon>
        <taxon>Yinghuangia</taxon>
    </lineage>
</organism>
<evidence type="ECO:0000256" key="9">
    <source>
        <dbReference type="RuleBase" id="RU365045"/>
    </source>
</evidence>
<accession>A0ABP9I3Z6</accession>
<dbReference type="SUPFAM" id="SSF55729">
    <property type="entry name" value="Acyl-CoA N-acyltransferases (Nat)"/>
    <property type="match status" value="1"/>
</dbReference>
<name>A0ABP9I3Z6_9ACTN</name>
<sequence>MAQNPFAENLVLEAPGIDDGADLWRLTRDAGSLDLNSAYHYLLWCRDFAATSVVARHDGRICGFVTGYVRPDVPDTLMVWQVAVAPDARKRGLAARMIDELLERRGRFGQKYVEATVTPGNTASMALFRGFGRDRGAPVRECDLFAAAQFPGGGHETEVLFRIGPVDPIGG</sequence>
<evidence type="ECO:0000313" key="12">
    <source>
        <dbReference type="Proteomes" id="UP001500466"/>
    </source>
</evidence>
<dbReference type="InterPro" id="IPR012772">
    <property type="entry name" value="Ectoine_EctA"/>
</dbReference>
<evidence type="ECO:0000256" key="3">
    <source>
        <dbReference type="ARBA" id="ARBA00010712"/>
    </source>
</evidence>
<comment type="catalytic activity">
    <reaction evidence="8 9">
        <text>L-2,4-diaminobutanoate + acetyl-CoA = (2S)-4-acetamido-2-aminobutanoate + CoA + H(+)</text>
        <dbReference type="Rhea" id="RHEA:16901"/>
        <dbReference type="ChEBI" id="CHEBI:15378"/>
        <dbReference type="ChEBI" id="CHEBI:57287"/>
        <dbReference type="ChEBI" id="CHEBI:57288"/>
        <dbReference type="ChEBI" id="CHEBI:58761"/>
        <dbReference type="ChEBI" id="CHEBI:58929"/>
        <dbReference type="EC" id="2.3.1.178"/>
    </reaction>
</comment>
<proteinExistence type="inferred from homology"/>
<keyword evidence="6 9" id="KW-0808">Transferase</keyword>
<dbReference type="InterPro" id="IPR000182">
    <property type="entry name" value="GNAT_dom"/>
</dbReference>
<evidence type="ECO:0000256" key="7">
    <source>
        <dbReference type="ARBA" id="ARBA00023315"/>
    </source>
</evidence>
<dbReference type="NCBIfam" id="TIGR02406">
    <property type="entry name" value="ectoine_EctA"/>
    <property type="match status" value="1"/>
</dbReference>
<comment type="similarity">
    <text evidence="3 9">Belongs to the acetyltransferase family. EctA subfamily.</text>
</comment>
<evidence type="ECO:0000256" key="6">
    <source>
        <dbReference type="ARBA" id="ARBA00022679"/>
    </source>
</evidence>
<comment type="pathway">
    <text evidence="2 9">Amine and polyamine biosynthesis; ectoine biosynthesis; L-ectoine from L-aspartate 4-semialdehyde: step 2/3.</text>
</comment>
<evidence type="ECO:0000313" key="11">
    <source>
        <dbReference type="EMBL" id="GAA4986298.1"/>
    </source>
</evidence>
<dbReference type="PROSITE" id="PS51186">
    <property type="entry name" value="GNAT"/>
    <property type="match status" value="1"/>
</dbReference>
<evidence type="ECO:0000259" key="10">
    <source>
        <dbReference type="PROSITE" id="PS51186"/>
    </source>
</evidence>
<evidence type="ECO:0000256" key="8">
    <source>
        <dbReference type="ARBA" id="ARBA00048924"/>
    </source>
</evidence>
<evidence type="ECO:0000256" key="5">
    <source>
        <dbReference type="ARBA" id="ARBA00017935"/>
    </source>
</evidence>
<dbReference type="EMBL" id="BAABHS010000031">
    <property type="protein sequence ID" value="GAA4986298.1"/>
    <property type="molecule type" value="Genomic_DNA"/>
</dbReference>
<keyword evidence="12" id="KW-1185">Reference proteome</keyword>
<dbReference type="RefSeq" id="WP_345679452.1">
    <property type="nucleotide sequence ID" value="NZ_BAABHS010000031.1"/>
</dbReference>
<gene>
    <name evidence="9 11" type="primary">ectA</name>
    <name evidence="11" type="ORF">GCM10023205_66080</name>
</gene>
<dbReference type="InterPro" id="IPR016181">
    <property type="entry name" value="Acyl_CoA_acyltransferase"/>
</dbReference>